<dbReference type="EMBL" id="BLLF01001108">
    <property type="protein sequence ID" value="GFH17178.1"/>
    <property type="molecule type" value="Genomic_DNA"/>
</dbReference>
<reference evidence="1 2" key="1">
    <citation type="submission" date="2020-02" db="EMBL/GenBank/DDBJ databases">
        <title>Draft genome sequence of Haematococcus lacustris strain NIES-144.</title>
        <authorList>
            <person name="Morimoto D."/>
            <person name="Nakagawa S."/>
            <person name="Yoshida T."/>
            <person name="Sawayama S."/>
        </authorList>
    </citation>
    <scope>NUCLEOTIDE SEQUENCE [LARGE SCALE GENOMIC DNA]</scope>
    <source>
        <strain evidence="1 2">NIES-144</strain>
    </source>
</reference>
<name>A0A699ZDY6_HAELA</name>
<protein>
    <submittedName>
        <fullName evidence="1">Uncharacterized protein</fullName>
    </submittedName>
</protein>
<keyword evidence="2" id="KW-1185">Reference proteome</keyword>
<comment type="caution">
    <text evidence="1">The sequence shown here is derived from an EMBL/GenBank/DDBJ whole genome shotgun (WGS) entry which is preliminary data.</text>
</comment>
<accession>A0A699ZDY6</accession>
<dbReference type="AlphaFoldDB" id="A0A699ZDY6"/>
<evidence type="ECO:0000313" key="2">
    <source>
        <dbReference type="Proteomes" id="UP000485058"/>
    </source>
</evidence>
<dbReference type="Proteomes" id="UP000485058">
    <property type="component" value="Unassembled WGS sequence"/>
</dbReference>
<organism evidence="1 2">
    <name type="scientific">Haematococcus lacustris</name>
    <name type="common">Green alga</name>
    <name type="synonym">Haematococcus pluvialis</name>
    <dbReference type="NCBI Taxonomy" id="44745"/>
    <lineage>
        <taxon>Eukaryota</taxon>
        <taxon>Viridiplantae</taxon>
        <taxon>Chlorophyta</taxon>
        <taxon>core chlorophytes</taxon>
        <taxon>Chlorophyceae</taxon>
        <taxon>CS clade</taxon>
        <taxon>Chlamydomonadales</taxon>
        <taxon>Haematococcaceae</taxon>
        <taxon>Haematococcus</taxon>
    </lineage>
</organism>
<evidence type="ECO:0000313" key="1">
    <source>
        <dbReference type="EMBL" id="GFH17178.1"/>
    </source>
</evidence>
<sequence length="144" mass="15561">MFVLRQSVIKFSAFPVYGPLITSVTKSIKDTKSIQVTKSIPFAKISSGGKDCETVRKLLCFFLLAFVAKLMMGRYCTQGVVGAPATAAWSSPPRRSLCETQSTEAAWAAKTCVWKSRVPLDAQDIAQFTALASTALCTLPCQTA</sequence>
<gene>
    <name evidence="1" type="ORF">HaLaN_13751</name>
</gene>
<proteinExistence type="predicted"/>